<feature type="region of interest" description="Disordered" evidence="1">
    <location>
        <begin position="1"/>
        <end position="31"/>
    </location>
</feature>
<proteinExistence type="predicted"/>
<comment type="caution">
    <text evidence="2">The sequence shown here is derived from an EMBL/GenBank/DDBJ whole genome shotgun (WGS) entry which is preliminary data.</text>
</comment>
<reference evidence="2" key="1">
    <citation type="journal article" date="2019" name="Sci. Rep.">
        <title>Draft genome of Tanacetum cinerariifolium, the natural source of mosquito coil.</title>
        <authorList>
            <person name="Yamashiro T."/>
            <person name="Shiraishi A."/>
            <person name="Satake H."/>
            <person name="Nakayama K."/>
        </authorList>
    </citation>
    <scope>NUCLEOTIDE SEQUENCE</scope>
</reference>
<evidence type="ECO:0000313" key="2">
    <source>
        <dbReference type="EMBL" id="GFA72454.1"/>
    </source>
</evidence>
<dbReference type="EMBL" id="BKCJ010475996">
    <property type="protein sequence ID" value="GFA72454.1"/>
    <property type="molecule type" value="Genomic_DNA"/>
</dbReference>
<evidence type="ECO:0000256" key="1">
    <source>
        <dbReference type="SAM" id="MobiDB-lite"/>
    </source>
</evidence>
<accession>A0A699K2T9</accession>
<feature type="compositionally biased region" description="Low complexity" evidence="1">
    <location>
        <begin position="1"/>
        <end position="10"/>
    </location>
</feature>
<protein>
    <submittedName>
        <fullName evidence="2">Uncharacterized protein</fullName>
    </submittedName>
</protein>
<gene>
    <name evidence="2" type="ORF">Tci_644426</name>
</gene>
<name>A0A699K2T9_TANCI</name>
<dbReference type="AlphaFoldDB" id="A0A699K2T9"/>
<organism evidence="2">
    <name type="scientific">Tanacetum cinerariifolium</name>
    <name type="common">Dalmatian daisy</name>
    <name type="synonym">Chrysanthemum cinerariifolium</name>
    <dbReference type="NCBI Taxonomy" id="118510"/>
    <lineage>
        <taxon>Eukaryota</taxon>
        <taxon>Viridiplantae</taxon>
        <taxon>Streptophyta</taxon>
        <taxon>Embryophyta</taxon>
        <taxon>Tracheophyta</taxon>
        <taxon>Spermatophyta</taxon>
        <taxon>Magnoliopsida</taxon>
        <taxon>eudicotyledons</taxon>
        <taxon>Gunneridae</taxon>
        <taxon>Pentapetalae</taxon>
        <taxon>asterids</taxon>
        <taxon>campanulids</taxon>
        <taxon>Asterales</taxon>
        <taxon>Asteraceae</taxon>
        <taxon>Asteroideae</taxon>
        <taxon>Anthemideae</taxon>
        <taxon>Anthemidinae</taxon>
        <taxon>Tanacetum</taxon>
    </lineage>
</organism>
<sequence length="253" mass="28650">MNDPSQSQQHSDVHHHPSSVSDSFPCPSTPKLLRPSQCVELLDEKEDQDANEATSNRISAPKNLQDRSLLYNMRDYHFKHGSYPFSESKKLQEFYDGWFEGCGVYENVLEMTKKITYLQARYVDNQVKKMSGEDVEGQMDPIDKQIFNISHDIWGLKDDGHGVVNNDNVDDNFGVNDLEDSKESFNQESDGDQRLYSFPFSGHGIDEKINIDNFSANSAYGYIAIAIELSLMEAYSESVQPEQTTSDSGSYEG</sequence>